<dbReference type="InterPro" id="IPR055210">
    <property type="entry name" value="CtpA/B_N"/>
</dbReference>
<gene>
    <name evidence="2" type="ORF">METZ01_LOCUS334190</name>
</gene>
<dbReference type="Pfam" id="PF22694">
    <property type="entry name" value="CtpB_N-like"/>
    <property type="match status" value="1"/>
</dbReference>
<name>A0A382Q7F4_9ZZZZ</name>
<proteinExistence type="predicted"/>
<feature type="domain" description="Activating protease CtpA/B N-terminal" evidence="1">
    <location>
        <begin position="10"/>
        <end position="69"/>
    </location>
</feature>
<sequence length="73" mass="8304">MFFGTAIAKADEAKKKAQDTYRLLSLFGDVFERVRASYVKDITDKKLIESAINGMLNSLDPHSNYLNKESFKN</sequence>
<dbReference type="EMBL" id="UINC01112412">
    <property type="protein sequence ID" value="SVC81336.1"/>
    <property type="molecule type" value="Genomic_DNA"/>
</dbReference>
<protein>
    <recommendedName>
        <fullName evidence="1">Activating protease CtpA/B N-terminal domain-containing protein</fullName>
    </recommendedName>
</protein>
<dbReference type="Gene3D" id="3.30.750.44">
    <property type="match status" value="1"/>
</dbReference>
<dbReference type="SUPFAM" id="SSF52096">
    <property type="entry name" value="ClpP/crotonase"/>
    <property type="match status" value="1"/>
</dbReference>
<evidence type="ECO:0000259" key="1">
    <source>
        <dbReference type="Pfam" id="PF22694"/>
    </source>
</evidence>
<evidence type="ECO:0000313" key="2">
    <source>
        <dbReference type="EMBL" id="SVC81336.1"/>
    </source>
</evidence>
<organism evidence="2">
    <name type="scientific">marine metagenome</name>
    <dbReference type="NCBI Taxonomy" id="408172"/>
    <lineage>
        <taxon>unclassified sequences</taxon>
        <taxon>metagenomes</taxon>
        <taxon>ecological metagenomes</taxon>
    </lineage>
</organism>
<dbReference type="AlphaFoldDB" id="A0A382Q7F4"/>
<accession>A0A382Q7F4</accession>
<dbReference type="InterPro" id="IPR029045">
    <property type="entry name" value="ClpP/crotonase-like_dom_sf"/>
</dbReference>
<feature type="non-terminal residue" evidence="2">
    <location>
        <position position="73"/>
    </location>
</feature>
<reference evidence="2" key="1">
    <citation type="submission" date="2018-05" db="EMBL/GenBank/DDBJ databases">
        <authorList>
            <person name="Lanie J.A."/>
            <person name="Ng W.-L."/>
            <person name="Kazmierczak K.M."/>
            <person name="Andrzejewski T.M."/>
            <person name="Davidsen T.M."/>
            <person name="Wayne K.J."/>
            <person name="Tettelin H."/>
            <person name="Glass J.I."/>
            <person name="Rusch D."/>
            <person name="Podicherti R."/>
            <person name="Tsui H.-C.T."/>
            <person name="Winkler M.E."/>
        </authorList>
    </citation>
    <scope>NUCLEOTIDE SEQUENCE</scope>
</reference>